<dbReference type="EMBL" id="CP017634">
    <property type="protein sequence ID" value="ATW26961.1"/>
    <property type="molecule type" value="Genomic_DNA"/>
</dbReference>
<dbReference type="Gene3D" id="3.90.25.10">
    <property type="entry name" value="UDP-galactose 4-epimerase, domain 1"/>
    <property type="match status" value="1"/>
</dbReference>
<organism evidence="10 11">
    <name type="scientific">Formimonas warabiya</name>
    <dbReference type="NCBI Taxonomy" id="1761012"/>
    <lineage>
        <taxon>Bacteria</taxon>
        <taxon>Bacillati</taxon>
        <taxon>Bacillota</taxon>
        <taxon>Clostridia</taxon>
        <taxon>Eubacteriales</taxon>
        <taxon>Peptococcaceae</taxon>
        <taxon>Candidatus Formimonas</taxon>
    </lineage>
</organism>
<dbReference type="InterPro" id="IPR005888">
    <property type="entry name" value="dTDP_Gluc_deHydtase"/>
</dbReference>
<dbReference type="SUPFAM" id="SSF51735">
    <property type="entry name" value="NAD(P)-binding Rossmann-fold domains"/>
    <property type="match status" value="1"/>
</dbReference>
<dbReference type="OrthoDB" id="244102at2"/>
<dbReference type="PANTHER" id="PTHR43000">
    <property type="entry name" value="DTDP-D-GLUCOSE 4,6-DEHYDRATASE-RELATED"/>
    <property type="match status" value="1"/>
</dbReference>
<evidence type="ECO:0000256" key="4">
    <source>
        <dbReference type="ARBA" id="ARBA00011990"/>
    </source>
</evidence>
<dbReference type="RefSeq" id="WP_148136292.1">
    <property type="nucleotide sequence ID" value="NZ_CP017634.1"/>
</dbReference>
<reference evidence="10 11" key="1">
    <citation type="submission" date="2016-10" db="EMBL/GenBank/DDBJ databases">
        <title>Complete Genome Sequence of Peptococcaceae strain DCMF.</title>
        <authorList>
            <person name="Edwards R.J."/>
            <person name="Holland S.I."/>
            <person name="Deshpande N.P."/>
            <person name="Wong Y.K."/>
            <person name="Ertan H."/>
            <person name="Manefield M."/>
            <person name="Russell T.L."/>
            <person name="Lee M.J."/>
        </authorList>
    </citation>
    <scope>NUCLEOTIDE SEQUENCE [LARGE SCALE GENOMIC DNA]</scope>
    <source>
        <strain evidence="10 11">DCMF</strain>
    </source>
</reference>
<evidence type="ECO:0000256" key="1">
    <source>
        <dbReference type="ARBA" id="ARBA00001539"/>
    </source>
</evidence>
<evidence type="ECO:0000256" key="5">
    <source>
        <dbReference type="ARBA" id="ARBA00016977"/>
    </source>
</evidence>
<dbReference type="InterPro" id="IPR016040">
    <property type="entry name" value="NAD(P)-bd_dom"/>
</dbReference>
<keyword evidence="6" id="KW-0520">NAD</keyword>
<evidence type="ECO:0000256" key="8">
    <source>
        <dbReference type="RuleBase" id="RU004473"/>
    </source>
</evidence>
<dbReference type="Gene3D" id="3.40.50.720">
    <property type="entry name" value="NAD(P)-binding Rossmann-like Domain"/>
    <property type="match status" value="1"/>
</dbReference>
<dbReference type="Pfam" id="PF16363">
    <property type="entry name" value="GDP_Man_Dehyd"/>
    <property type="match status" value="1"/>
</dbReference>
<evidence type="ECO:0000256" key="7">
    <source>
        <dbReference type="ARBA" id="ARBA00023239"/>
    </source>
</evidence>
<comment type="similarity">
    <text evidence="3 8">Belongs to the NAD(P)-dependent epimerase/dehydratase family. dTDP-glucose dehydratase subfamily.</text>
</comment>
<evidence type="ECO:0000256" key="6">
    <source>
        <dbReference type="ARBA" id="ARBA00023027"/>
    </source>
</evidence>
<protein>
    <recommendedName>
        <fullName evidence="5 8">dTDP-glucose 4,6-dehydratase</fullName>
        <ecNumber evidence="4 8">4.2.1.46</ecNumber>
    </recommendedName>
</protein>
<dbReference type="CDD" id="cd05246">
    <property type="entry name" value="dTDP_GD_SDR_e"/>
    <property type="match status" value="1"/>
</dbReference>
<evidence type="ECO:0000256" key="3">
    <source>
        <dbReference type="ARBA" id="ARBA00008178"/>
    </source>
</evidence>
<keyword evidence="7 8" id="KW-0456">Lyase</keyword>
<evidence type="ECO:0000313" key="10">
    <source>
        <dbReference type="EMBL" id="ATW26961.1"/>
    </source>
</evidence>
<gene>
    <name evidence="10" type="ORF">DCMF_21315</name>
</gene>
<dbReference type="NCBIfam" id="TIGR01181">
    <property type="entry name" value="dTDP_gluc_dehyt"/>
    <property type="match status" value="1"/>
</dbReference>
<name>A0A3G1KWZ5_FORW1</name>
<comment type="catalytic activity">
    <reaction evidence="1 8">
        <text>dTDP-alpha-D-glucose = dTDP-4-dehydro-6-deoxy-alpha-D-glucose + H2O</text>
        <dbReference type="Rhea" id="RHEA:17221"/>
        <dbReference type="ChEBI" id="CHEBI:15377"/>
        <dbReference type="ChEBI" id="CHEBI:57477"/>
        <dbReference type="ChEBI" id="CHEBI:57649"/>
        <dbReference type="EC" id="4.2.1.46"/>
    </reaction>
</comment>
<feature type="domain" description="NAD(P)-binding" evidence="9">
    <location>
        <begin position="5"/>
        <end position="315"/>
    </location>
</feature>
<dbReference type="GO" id="GO:0008460">
    <property type="term" value="F:dTDP-glucose 4,6-dehydratase activity"/>
    <property type="evidence" value="ECO:0007669"/>
    <property type="project" value="UniProtKB-EC"/>
</dbReference>
<dbReference type="InterPro" id="IPR036291">
    <property type="entry name" value="NAD(P)-bd_dom_sf"/>
</dbReference>
<dbReference type="GO" id="GO:0009225">
    <property type="term" value="P:nucleotide-sugar metabolic process"/>
    <property type="evidence" value="ECO:0007669"/>
    <property type="project" value="InterPro"/>
</dbReference>
<evidence type="ECO:0000313" key="11">
    <source>
        <dbReference type="Proteomes" id="UP000323521"/>
    </source>
</evidence>
<sequence length="329" mass="37379">MKILLVTGGAGFIGSNFIRYFLKTCKDVIVVNYDKLTYAGNLNNLSIIDEDPRYYFVKGDICDQELVQQVLNEYDPDYIINFAAESHVDRSIDGPTVFAETNVLGTLNLLECARNYWMKDSQAGSRRFVQISTDEVYGSIENDWDCFTENSLYLPNSPYSASKAGADLLARAFYKTFGFPAIVTRCCNNYGSHQHKEKFIPTCIIQGLKNKPIPLYGDGTNVREWIHVMDHCAAITHALFYGAPGEIYNIGSGEELSNLSLARLILENLGKGPELIRKVNDRPGHDKRYALDSSKAHHDLKWSCTYQFKQGIAETVQWYRNNQSWWENC</sequence>
<evidence type="ECO:0000259" key="9">
    <source>
        <dbReference type="Pfam" id="PF16363"/>
    </source>
</evidence>
<dbReference type="EC" id="4.2.1.46" evidence="4 8"/>
<dbReference type="AlphaFoldDB" id="A0A3G1KWZ5"/>
<dbReference type="KEGG" id="fwa:DCMF_21315"/>
<dbReference type="Proteomes" id="UP000323521">
    <property type="component" value="Chromosome"/>
</dbReference>
<proteinExistence type="inferred from homology"/>
<comment type="cofactor">
    <cofactor evidence="2 8">
        <name>NAD(+)</name>
        <dbReference type="ChEBI" id="CHEBI:57540"/>
    </cofactor>
</comment>
<evidence type="ECO:0000256" key="2">
    <source>
        <dbReference type="ARBA" id="ARBA00001911"/>
    </source>
</evidence>
<keyword evidence="11" id="KW-1185">Reference proteome</keyword>
<dbReference type="FunFam" id="3.40.50.720:FF:000304">
    <property type="entry name" value="UDP-glucose 4,6-dehydratase"/>
    <property type="match status" value="1"/>
</dbReference>
<accession>A0A3G1KWZ5</accession>